<dbReference type="GO" id="GO:0043565">
    <property type="term" value="F:sequence-specific DNA binding"/>
    <property type="evidence" value="ECO:0007669"/>
    <property type="project" value="InterPro"/>
</dbReference>
<dbReference type="Proteomes" id="UP000183200">
    <property type="component" value="Unassembled WGS sequence"/>
</dbReference>
<evidence type="ECO:0000256" key="2">
    <source>
        <dbReference type="ARBA" id="ARBA00023125"/>
    </source>
</evidence>
<evidence type="ECO:0000256" key="1">
    <source>
        <dbReference type="ARBA" id="ARBA00023015"/>
    </source>
</evidence>
<evidence type="ECO:0000256" key="3">
    <source>
        <dbReference type="ARBA" id="ARBA00023163"/>
    </source>
</evidence>
<dbReference type="AlphaFoldDB" id="A0A1G9TYQ6"/>
<sequence>MYDIIPSLQPYIKLICTMDCDEGTDTSHVRVLPDTCVELFVNYTSTPIAIIGDELHKRSIISFRMSRPMDIQMRKGAGCLAVCFYPGMAYKFFHLPMQMLTDTNAALSDVWNNLAEEIEDKMASARNNDTRVFMVQHYLLRQLTRAKNDLQVAYCLQQVQSAAGLISVSKLTNDTGISQRHLSRKFQQYIGLSPKEYLRVSRFIQSLTHLKKHPVLSLTEIACKSGYYDQAHFNRDYKTYTGGTPSELVHAPHILY</sequence>
<dbReference type="Pfam" id="PF20240">
    <property type="entry name" value="DUF6597"/>
    <property type="match status" value="1"/>
</dbReference>
<dbReference type="InterPro" id="IPR009057">
    <property type="entry name" value="Homeodomain-like_sf"/>
</dbReference>
<keyword evidence="2" id="KW-0238">DNA-binding</keyword>
<dbReference type="GO" id="GO:0003700">
    <property type="term" value="F:DNA-binding transcription factor activity"/>
    <property type="evidence" value="ECO:0007669"/>
    <property type="project" value="InterPro"/>
</dbReference>
<dbReference type="InterPro" id="IPR046532">
    <property type="entry name" value="DUF6597"/>
</dbReference>
<gene>
    <name evidence="5" type="ORF">SAMN05421820_1047</name>
</gene>
<dbReference type="PANTHER" id="PTHR46796:SF13">
    <property type="entry name" value="HTH-TYPE TRANSCRIPTIONAL ACTIVATOR RHAS"/>
    <property type="match status" value="1"/>
</dbReference>
<evidence type="ECO:0000313" key="6">
    <source>
        <dbReference type="Proteomes" id="UP000183200"/>
    </source>
</evidence>
<keyword evidence="1" id="KW-0805">Transcription regulation</keyword>
<dbReference type="Pfam" id="PF12833">
    <property type="entry name" value="HTH_18"/>
    <property type="match status" value="1"/>
</dbReference>
<dbReference type="SMART" id="SM00342">
    <property type="entry name" value="HTH_ARAC"/>
    <property type="match status" value="1"/>
</dbReference>
<keyword evidence="6" id="KW-1185">Reference proteome</keyword>
<accession>A0A1G9TYQ6</accession>
<name>A0A1G9TYQ6_9SPHI</name>
<dbReference type="Gene3D" id="1.10.10.60">
    <property type="entry name" value="Homeodomain-like"/>
    <property type="match status" value="1"/>
</dbReference>
<organism evidence="5 6">
    <name type="scientific">Pedobacter steynii</name>
    <dbReference type="NCBI Taxonomy" id="430522"/>
    <lineage>
        <taxon>Bacteria</taxon>
        <taxon>Pseudomonadati</taxon>
        <taxon>Bacteroidota</taxon>
        <taxon>Sphingobacteriia</taxon>
        <taxon>Sphingobacteriales</taxon>
        <taxon>Sphingobacteriaceae</taxon>
        <taxon>Pedobacter</taxon>
    </lineage>
</organism>
<dbReference type="InterPro" id="IPR050204">
    <property type="entry name" value="AraC_XylS_family_regulators"/>
</dbReference>
<dbReference type="InterPro" id="IPR018060">
    <property type="entry name" value="HTH_AraC"/>
</dbReference>
<proteinExistence type="predicted"/>
<keyword evidence="3" id="KW-0804">Transcription</keyword>
<dbReference type="EMBL" id="FNGY01000004">
    <property type="protein sequence ID" value="SDM52847.1"/>
    <property type="molecule type" value="Genomic_DNA"/>
</dbReference>
<dbReference type="PANTHER" id="PTHR46796">
    <property type="entry name" value="HTH-TYPE TRANSCRIPTIONAL ACTIVATOR RHAS-RELATED"/>
    <property type="match status" value="1"/>
</dbReference>
<evidence type="ECO:0000259" key="4">
    <source>
        <dbReference type="PROSITE" id="PS01124"/>
    </source>
</evidence>
<feature type="domain" description="HTH araC/xylS-type" evidence="4">
    <location>
        <begin position="149"/>
        <end position="251"/>
    </location>
</feature>
<reference evidence="6" key="1">
    <citation type="submission" date="2016-10" db="EMBL/GenBank/DDBJ databases">
        <authorList>
            <person name="Varghese N."/>
            <person name="Submissions S."/>
        </authorList>
    </citation>
    <scope>NUCLEOTIDE SEQUENCE [LARGE SCALE GENOMIC DNA]</scope>
    <source>
        <strain evidence="6">DSM 19110</strain>
    </source>
</reference>
<dbReference type="SUPFAM" id="SSF46689">
    <property type="entry name" value="Homeodomain-like"/>
    <property type="match status" value="1"/>
</dbReference>
<evidence type="ECO:0000313" key="5">
    <source>
        <dbReference type="EMBL" id="SDM52847.1"/>
    </source>
</evidence>
<dbReference type="PROSITE" id="PS01124">
    <property type="entry name" value="HTH_ARAC_FAMILY_2"/>
    <property type="match status" value="1"/>
</dbReference>
<protein>
    <submittedName>
        <fullName evidence="5">Helix-turn-helix domain-containing protein</fullName>
    </submittedName>
</protein>